<evidence type="ECO:0000313" key="1">
    <source>
        <dbReference type="EMBL" id="GAA3559710.1"/>
    </source>
</evidence>
<dbReference type="InterPro" id="IPR019546">
    <property type="entry name" value="TAT_signal_bac_arc"/>
</dbReference>
<proteinExistence type="predicted"/>
<sequence length="321" mass="34279">MVQFFLLVDGGCGACVEIGADLSSLPQLQVVSGSDAARWGLADYWDGSAPTLVRRQPNGPDRTWQGWGLRWQMAQMLGVRRWREWPSMLQRETSARRDRGLHISRRDALLGLAAGAVAAVVGSQPALASSPRQRPTVLGRADLDAVIRRSASARAAVTSFGRVDKAYRITLADESMTGLVHGGPDGSATLTLVPDDSASDQAAMSLVFSRRNPVFHYSRPNGEVVAANNFRSGAITAASPTLERHANLVHPDSASSRVKCFVATVGARTTKCKDHCSNCGYDIVVNDPLDFLTTLAIDSECWACIACAGGSAVAAAKTCFF</sequence>
<dbReference type="RefSeq" id="WP_204911630.1">
    <property type="nucleotide sequence ID" value="NZ_BAAAYR010000001.1"/>
</dbReference>
<keyword evidence="2" id="KW-1185">Reference proteome</keyword>
<organism evidence="1 2">
    <name type="scientific">Microlunatus spumicola</name>
    <dbReference type="NCBI Taxonomy" id="81499"/>
    <lineage>
        <taxon>Bacteria</taxon>
        <taxon>Bacillati</taxon>
        <taxon>Actinomycetota</taxon>
        <taxon>Actinomycetes</taxon>
        <taxon>Propionibacteriales</taxon>
        <taxon>Propionibacteriaceae</taxon>
        <taxon>Microlunatus</taxon>
    </lineage>
</organism>
<reference evidence="2" key="1">
    <citation type="journal article" date="2019" name="Int. J. Syst. Evol. Microbiol.">
        <title>The Global Catalogue of Microorganisms (GCM) 10K type strain sequencing project: providing services to taxonomists for standard genome sequencing and annotation.</title>
        <authorList>
            <consortium name="The Broad Institute Genomics Platform"/>
            <consortium name="The Broad Institute Genome Sequencing Center for Infectious Disease"/>
            <person name="Wu L."/>
            <person name="Ma J."/>
        </authorList>
    </citation>
    <scope>NUCLEOTIDE SEQUENCE [LARGE SCALE GENOMIC DNA]</scope>
    <source>
        <strain evidence="2">JCM 16540</strain>
    </source>
</reference>
<dbReference type="Proteomes" id="UP001500767">
    <property type="component" value="Unassembled WGS sequence"/>
</dbReference>
<protein>
    <recommendedName>
        <fullName evidence="3">Tat (Twin-arginine translocation) pathway signal sequence</fullName>
    </recommendedName>
</protein>
<dbReference type="EMBL" id="BAAAYR010000001">
    <property type="protein sequence ID" value="GAA3559710.1"/>
    <property type="molecule type" value="Genomic_DNA"/>
</dbReference>
<name>A0ABP6X2E4_9ACTN</name>
<gene>
    <name evidence="1" type="ORF">GCM10022197_13990</name>
</gene>
<dbReference type="NCBIfam" id="TIGR01409">
    <property type="entry name" value="TAT_signal_seq"/>
    <property type="match status" value="1"/>
</dbReference>
<comment type="caution">
    <text evidence="1">The sequence shown here is derived from an EMBL/GenBank/DDBJ whole genome shotgun (WGS) entry which is preliminary data.</text>
</comment>
<evidence type="ECO:0008006" key="3">
    <source>
        <dbReference type="Google" id="ProtNLM"/>
    </source>
</evidence>
<evidence type="ECO:0000313" key="2">
    <source>
        <dbReference type="Proteomes" id="UP001500767"/>
    </source>
</evidence>
<accession>A0ABP6X2E4</accession>